<dbReference type="InterPro" id="IPR005650">
    <property type="entry name" value="BlaI_family"/>
</dbReference>
<dbReference type="SUPFAM" id="SSF46785">
    <property type="entry name" value="Winged helix' DNA-binding domain"/>
    <property type="match status" value="1"/>
</dbReference>
<dbReference type="InterPro" id="IPR036390">
    <property type="entry name" value="WH_DNA-bd_sf"/>
</dbReference>
<proteinExistence type="inferred from homology"/>
<dbReference type="Pfam" id="PF03965">
    <property type="entry name" value="Penicillinase_R"/>
    <property type="match status" value="1"/>
</dbReference>
<accession>A0ABV6UI66</accession>
<gene>
    <name evidence="5" type="ORF">ACEZDJ_07540</name>
</gene>
<reference evidence="5 6" key="1">
    <citation type="submission" date="2024-09" db="EMBL/GenBank/DDBJ databases">
        <authorList>
            <person name="Lee S.D."/>
        </authorList>
    </citation>
    <scope>NUCLEOTIDE SEQUENCE [LARGE SCALE GENOMIC DNA]</scope>
    <source>
        <strain evidence="5 6">N1-5</strain>
    </source>
</reference>
<dbReference type="Gene3D" id="1.10.10.10">
    <property type="entry name" value="Winged helix-like DNA-binding domain superfamily/Winged helix DNA-binding domain"/>
    <property type="match status" value="1"/>
</dbReference>
<dbReference type="InterPro" id="IPR036388">
    <property type="entry name" value="WH-like_DNA-bd_sf"/>
</dbReference>
<evidence type="ECO:0000313" key="6">
    <source>
        <dbReference type="Proteomes" id="UP001592528"/>
    </source>
</evidence>
<keyword evidence="2" id="KW-0805">Transcription regulation</keyword>
<evidence type="ECO:0000256" key="1">
    <source>
        <dbReference type="ARBA" id="ARBA00011046"/>
    </source>
</evidence>
<keyword evidence="6" id="KW-1185">Reference proteome</keyword>
<dbReference type="EMBL" id="JBHEZZ010000003">
    <property type="protein sequence ID" value="MFC1401137.1"/>
    <property type="molecule type" value="Genomic_DNA"/>
</dbReference>
<comment type="similarity">
    <text evidence="1">Belongs to the BlaI transcriptional regulatory family.</text>
</comment>
<dbReference type="RefSeq" id="WP_051725566.1">
    <property type="nucleotide sequence ID" value="NZ_JBHEZZ010000003.1"/>
</dbReference>
<keyword evidence="4" id="KW-0804">Transcription</keyword>
<sequence>MRNRQVNGGGDSGGAGGRRPLGTLEAEVLELLLAAREPLVPGEVLRRLGDTLAYSTVVTVLSRMHDKGLLTRDKRGRAFAYAPVTDAHGLTARRMRRELESDPDRAAVLSRFVASLSADDEQVLRMLLGGDLSGLPELSEPPHQPIWSP</sequence>
<dbReference type="Proteomes" id="UP001592528">
    <property type="component" value="Unassembled WGS sequence"/>
</dbReference>
<evidence type="ECO:0000256" key="3">
    <source>
        <dbReference type="ARBA" id="ARBA00023125"/>
    </source>
</evidence>
<protein>
    <submittedName>
        <fullName evidence="5">BlaI/MecI/CopY family transcriptional regulator</fullName>
    </submittedName>
</protein>
<evidence type="ECO:0000313" key="5">
    <source>
        <dbReference type="EMBL" id="MFC1401137.1"/>
    </source>
</evidence>
<name>A0ABV6UI66_9ACTN</name>
<comment type="caution">
    <text evidence="5">The sequence shown here is derived from an EMBL/GenBank/DDBJ whole genome shotgun (WGS) entry which is preliminary data.</text>
</comment>
<evidence type="ECO:0000256" key="2">
    <source>
        <dbReference type="ARBA" id="ARBA00023015"/>
    </source>
</evidence>
<organism evidence="5 6">
    <name type="scientific">Streptacidiphilus cavernicola</name>
    <dbReference type="NCBI Taxonomy" id="3342716"/>
    <lineage>
        <taxon>Bacteria</taxon>
        <taxon>Bacillati</taxon>
        <taxon>Actinomycetota</taxon>
        <taxon>Actinomycetes</taxon>
        <taxon>Kitasatosporales</taxon>
        <taxon>Streptomycetaceae</taxon>
        <taxon>Streptacidiphilus</taxon>
    </lineage>
</organism>
<evidence type="ECO:0000256" key="4">
    <source>
        <dbReference type="ARBA" id="ARBA00023163"/>
    </source>
</evidence>
<keyword evidence="3" id="KW-0238">DNA-binding</keyword>